<evidence type="ECO:0000256" key="10">
    <source>
        <dbReference type="ARBA" id="ARBA00023125"/>
    </source>
</evidence>
<dbReference type="Pfam" id="PF00524">
    <property type="entry name" value="PPV_E1_N"/>
    <property type="match status" value="1"/>
</dbReference>
<feature type="domain" description="SF3 helicase" evidence="18">
    <location>
        <begin position="434"/>
        <end position="584"/>
    </location>
</feature>
<evidence type="ECO:0000256" key="12">
    <source>
        <dbReference type="ARBA" id="ARBA00034617"/>
    </source>
</evidence>
<feature type="compositionally biased region" description="Acidic residues" evidence="17">
    <location>
        <begin position="607"/>
        <end position="616"/>
    </location>
</feature>
<dbReference type="GO" id="GO:0042025">
    <property type="term" value="C:host cell nucleus"/>
    <property type="evidence" value="ECO:0007669"/>
    <property type="project" value="UniProtKB-SubCell"/>
</dbReference>
<evidence type="ECO:0000256" key="8">
    <source>
        <dbReference type="ARBA" id="ARBA00022806"/>
    </source>
</evidence>
<dbReference type="GO" id="GO:0005524">
    <property type="term" value="F:ATP binding"/>
    <property type="evidence" value="ECO:0007669"/>
    <property type="project" value="UniProtKB-UniRule"/>
</dbReference>
<dbReference type="GO" id="GO:0016887">
    <property type="term" value="F:ATP hydrolysis activity"/>
    <property type="evidence" value="ECO:0007669"/>
    <property type="project" value="RHEA"/>
</dbReference>
<dbReference type="Pfam" id="PF00519">
    <property type="entry name" value="PPV_E1_C"/>
    <property type="match status" value="1"/>
</dbReference>
<comment type="function">
    <text evidence="16">ATP-dependent DNA helicase required for initiation of viral DNA replication. It forms a complex with the viral E2 protein. The E1-E2 complex binds to the replication origin which contains binding sites for both proteins.</text>
</comment>
<evidence type="ECO:0000256" key="5">
    <source>
        <dbReference type="ARBA" id="ARBA00022705"/>
    </source>
</evidence>
<evidence type="ECO:0000256" key="11">
    <source>
        <dbReference type="ARBA" id="ARBA00023235"/>
    </source>
</evidence>
<dbReference type="PROSITE" id="PS51206">
    <property type="entry name" value="SF3_HELICASE_1"/>
    <property type="match status" value="1"/>
</dbReference>
<evidence type="ECO:0000256" key="16">
    <source>
        <dbReference type="PIRNR" id="PIRNR003383"/>
    </source>
</evidence>
<evidence type="ECO:0000256" key="4">
    <source>
        <dbReference type="ARBA" id="ARBA00022562"/>
    </source>
</evidence>
<reference evidence="20" key="1">
    <citation type="submission" date="2015-10" db="EMBL/GenBank/DDBJ databases">
        <authorList>
            <person name="Zhou D."/>
            <person name="Paul S."/>
            <person name="Alkhilaiwi F."/>
            <person name="Clark M."/>
            <person name="Schlegel R."/>
            <person name="Yuan H."/>
        </authorList>
    </citation>
    <scope>NUCLEOTIDE SEQUENCE [LARGE SCALE GENOMIC DNA]</scope>
</reference>
<keyword evidence="11 15" id="KW-0413">Isomerase</keyword>
<keyword evidence="2 15" id="KW-0244">Early protein</keyword>
<evidence type="ECO:0000256" key="2">
    <source>
        <dbReference type="ARBA" id="ARBA00022518"/>
    </source>
</evidence>
<feature type="short sequence motif" description="Nuclear export signal" evidence="15">
    <location>
        <begin position="93"/>
        <end position="102"/>
    </location>
</feature>
<keyword evidence="4 15" id="KW-1048">Host nucleus</keyword>
<feature type="region of interest" description="Disordered" evidence="17">
    <location>
        <begin position="1"/>
        <end position="55"/>
    </location>
</feature>
<dbReference type="Proteomes" id="UP000158270">
    <property type="component" value="Segment"/>
</dbReference>
<dbReference type="EC" id="5.6.2.4" evidence="15 16"/>
<comment type="function">
    <text evidence="14 15">ATP-dependent DNA 3'-5' helicase required for initiation of viral DNA replication. It forms a complex with the viral E2 protein. The E1-E2 complex binds to the replication origin which contains binding sites for both proteins. During the initial step, a dimer of E1 interacts with a dimer of protein E2 leading to a complex that binds the viral origin of replication with high specificity. Then, a second dimer of E1 displaces the E2 dimer in an ATP-dependent manner to form the E1 tetramer. Following this, two E1 monomers are added to each half of the site, which results in the formation of two E1 trimers on the viral ori. Subsequently, two hexamers will be created. The double hexamer acts as a bi-directional helicase machinery and unwinds the viral DNA and then recruits the host DNA polymerase to start replication.</text>
</comment>
<evidence type="ECO:0000256" key="7">
    <source>
        <dbReference type="ARBA" id="ARBA00022801"/>
    </source>
</evidence>
<evidence type="ECO:0000256" key="1">
    <source>
        <dbReference type="ARBA" id="ARBA00004147"/>
    </source>
</evidence>
<dbReference type="SUPFAM" id="SSF55464">
    <property type="entry name" value="Origin of replication-binding domain, RBD-like"/>
    <property type="match status" value="1"/>
</dbReference>
<keyword evidence="3 15" id="KW-0597">Phosphoprotein</keyword>
<dbReference type="InterPro" id="IPR016393">
    <property type="entry name" value="Rep_E1_papillomaV"/>
</dbReference>
<comment type="subunit">
    <text evidence="15">Can form hexamers. Interacts with E2 protein; this interaction increases E1 DNA binding specificity. Interacts with host DNA polymerase subunit POLA2. Interacts with host single stranded DNA-binding protein RPA1. Interacts with host TOP1; this interaction stimulates the enzymatic activity of TOP1.</text>
</comment>
<feature type="compositionally biased region" description="Acidic residues" evidence="17">
    <location>
        <begin position="27"/>
        <end position="43"/>
    </location>
</feature>
<dbReference type="PIRSF" id="PIRSF003383">
    <property type="entry name" value="Rep_E1_papillomaV"/>
    <property type="match status" value="1"/>
</dbReference>
<protein>
    <recommendedName>
        <fullName evidence="15 16">Replication protein E1</fullName>
        <ecNumber evidence="15 16">5.6.2.4</ecNumber>
    </recommendedName>
    <alternativeName>
        <fullName evidence="15">ATP-dependent helicase E1</fullName>
    </alternativeName>
    <alternativeName>
        <fullName evidence="15">DNA 3'-5' helicase E1</fullName>
    </alternativeName>
</protein>
<comment type="catalytic activity">
    <reaction evidence="13 15 16">
        <text>ATP + H2O = ADP + phosphate + H(+)</text>
        <dbReference type="Rhea" id="RHEA:13065"/>
        <dbReference type="ChEBI" id="CHEBI:15377"/>
        <dbReference type="ChEBI" id="CHEBI:15378"/>
        <dbReference type="ChEBI" id="CHEBI:30616"/>
        <dbReference type="ChEBI" id="CHEBI:43474"/>
        <dbReference type="ChEBI" id="CHEBI:456216"/>
        <dbReference type="EC" id="5.6.2.4"/>
    </reaction>
</comment>
<dbReference type="Gene3D" id="3.40.1310.10">
    <property type="match status" value="1"/>
</dbReference>
<dbReference type="Gene3D" id="3.40.50.300">
    <property type="entry name" value="P-loop containing nucleotide triphosphate hydrolases"/>
    <property type="match status" value="1"/>
</dbReference>
<keyword evidence="8 15" id="KW-0347">Helicase</keyword>
<evidence type="ECO:0000256" key="13">
    <source>
        <dbReference type="ARBA" id="ARBA00048988"/>
    </source>
</evidence>
<proteinExistence type="inferred from homology"/>
<feature type="compositionally biased region" description="Acidic residues" evidence="17">
    <location>
        <begin position="1"/>
        <end position="13"/>
    </location>
</feature>
<keyword evidence="5 15" id="KW-0235">DNA replication</keyword>
<keyword evidence="9 15" id="KW-0067">ATP-binding</keyword>
<feature type="modified residue" description="Phosphoserine; by host" evidence="15">
    <location>
        <position position="94"/>
    </location>
</feature>
<sequence length="632" mass="71564">MEGDLETGTDPEEGTSSGGYILREAECSDMDTSEDDAEDDDMGDFINDSLEGHLGQGNSQALLHQQRTREDTRQVQVLKRKYASPKQKVDVDLSPRLRAITISPPKQTAKRRLFALSTHSVDSGLEQSGENETPNSVETDIDQVDAVMLVGEDDERLGRTPPQGGIRMKGGSQAILTQLMKSSNLRATQYALFKKGFGISINELTRPFKSNKTCNPDWVVVVYGVHHNTYNDVVPRLEKYCEYVQCSGNAGSSGYTVLLLLRFTAHKSRDTLKKLIKSLLNVADECILSEPPKVRSVAAALFWYRNSMSTAVQSYGTLPEWVTRQTLVQHHCGEEAKFVLATMVQWAYDNDHTEESDIAYHYALLADVDANAAAWLGTNSQAKHVKDCSVMVKHYKRAIMSSLTMSEWINRRMGQIDEEGDWKHIANFLRFQCVEVIAFIGALRDMLKRIPKKTCICIVGPPDTGKSAFCLSLLDFFGGKVISFTNYKSQFWLQPLADTRLALLDDATSTTWDYLDAYLRNALDGNTICLDLKHKAPLQIRCPPLLITTNINIKNNDRWRYLYSRIYMVEFKYAFPFNEEGDPVYQLTKGNWKSFFKRLWSRLDLSEQEDEGEDGEPEKAFRCDTRRAPDHL</sequence>
<dbReference type="InterPro" id="IPR046832">
    <property type="entry name" value="PPV_E1_DBD"/>
</dbReference>
<evidence type="ECO:0000256" key="17">
    <source>
        <dbReference type="SAM" id="MobiDB-lite"/>
    </source>
</evidence>
<dbReference type="HAMAP" id="MF_04000">
    <property type="entry name" value="PPV_E1"/>
    <property type="match status" value="1"/>
</dbReference>
<dbReference type="GO" id="GO:0043138">
    <property type="term" value="F:3'-5' DNA helicase activity"/>
    <property type="evidence" value="ECO:0007669"/>
    <property type="project" value="UniProtKB-UniRule"/>
</dbReference>
<accession>A0A142FK15</accession>
<keyword evidence="10 15" id="KW-0238">DNA-binding</keyword>
<keyword evidence="7 15" id="KW-0378">Hydrolase</keyword>
<dbReference type="Gene3D" id="1.10.10.510">
    <property type="entry name" value="Zinc finger, large T-antigen D1 domain"/>
    <property type="match status" value="1"/>
</dbReference>
<evidence type="ECO:0000256" key="3">
    <source>
        <dbReference type="ARBA" id="ARBA00022553"/>
    </source>
</evidence>
<comment type="PTM">
    <text evidence="15">Phosphorylated.</text>
</comment>
<dbReference type="GO" id="GO:0003677">
    <property type="term" value="F:DNA binding"/>
    <property type="evidence" value="ECO:0007669"/>
    <property type="project" value="UniProtKB-UniRule"/>
</dbReference>
<name>A0A142FK15_9PAPI</name>
<feature type="short sequence motif" description="Nuclear localization signal" evidence="15">
    <location>
        <begin position="79"/>
        <end position="81"/>
    </location>
</feature>
<dbReference type="InterPro" id="IPR014000">
    <property type="entry name" value="PPV_DNA_helicase_E1_N"/>
</dbReference>
<feature type="region of interest" description="Disordered" evidence="17">
    <location>
        <begin position="607"/>
        <end position="632"/>
    </location>
</feature>
<dbReference type="SUPFAM" id="SSF52540">
    <property type="entry name" value="P-loop containing nucleoside triphosphate hydrolases"/>
    <property type="match status" value="1"/>
</dbReference>
<dbReference type="InterPro" id="IPR027417">
    <property type="entry name" value="P-loop_NTPase"/>
</dbReference>
<evidence type="ECO:0000313" key="19">
    <source>
        <dbReference type="EMBL" id="AMQ81155.1"/>
    </source>
</evidence>
<dbReference type="GO" id="GO:0006260">
    <property type="term" value="P:DNA replication"/>
    <property type="evidence" value="ECO:0007669"/>
    <property type="project" value="UniProtKB-UniRule"/>
</dbReference>
<evidence type="ECO:0000256" key="14">
    <source>
        <dbReference type="ARBA" id="ARBA00093297"/>
    </source>
</evidence>
<evidence type="ECO:0000256" key="15">
    <source>
        <dbReference type="HAMAP-Rule" id="MF_04000"/>
    </source>
</evidence>
<dbReference type="InterPro" id="IPR001177">
    <property type="entry name" value="PPV_DNA_helicase_E1_C"/>
</dbReference>
<evidence type="ECO:0000256" key="9">
    <source>
        <dbReference type="ARBA" id="ARBA00022840"/>
    </source>
</evidence>
<evidence type="ECO:0000259" key="18">
    <source>
        <dbReference type="PROSITE" id="PS51206"/>
    </source>
</evidence>
<evidence type="ECO:0000256" key="6">
    <source>
        <dbReference type="ARBA" id="ARBA00022741"/>
    </source>
</evidence>
<feature type="binding site" evidence="15">
    <location>
        <begin position="460"/>
        <end position="467"/>
    </location>
    <ligand>
        <name>ATP</name>
        <dbReference type="ChEBI" id="CHEBI:30616"/>
    </ligand>
</feature>
<comment type="similarity">
    <text evidence="15 16">Belongs to the papillomaviridae E1 protein family.</text>
</comment>
<dbReference type="InterPro" id="IPR037102">
    <property type="entry name" value="Znf_lg_T-Ag_D1_dom_sf"/>
</dbReference>
<dbReference type="EMBL" id="KT901797">
    <property type="protein sequence ID" value="AMQ81155.1"/>
    <property type="molecule type" value="Genomic_DNA"/>
</dbReference>
<evidence type="ECO:0000313" key="20">
    <source>
        <dbReference type="Proteomes" id="UP000158270"/>
    </source>
</evidence>
<feature type="compositionally biased region" description="Basic and acidic residues" evidence="17">
    <location>
        <begin position="617"/>
        <end position="632"/>
    </location>
</feature>
<keyword evidence="6 15" id="KW-0547">Nucleotide-binding</keyword>
<comment type="subcellular location">
    <subcellularLocation>
        <location evidence="1 15">Host nucleus</location>
    </subcellularLocation>
</comment>
<dbReference type="InterPro" id="IPR014015">
    <property type="entry name" value="Helicase_SF3_DNA-vir"/>
</dbReference>
<feature type="modified residue" description="Phosphoserine; by host" evidence="15">
    <location>
        <position position="84"/>
    </location>
</feature>
<organism evidence="19 20">
    <name type="scientific">Canis familiaris papillomavirus 20</name>
    <dbReference type="NCBI Taxonomy" id="1843776"/>
    <lineage>
        <taxon>Viruses</taxon>
        <taxon>Monodnaviria</taxon>
        <taxon>Shotokuvirae</taxon>
        <taxon>Cossaviricota</taxon>
        <taxon>Papovaviricetes</taxon>
        <taxon>Zurhausenvirales</taxon>
        <taxon>Papillomaviridae</taxon>
        <taxon>Firstpapillomavirinae</taxon>
        <taxon>Chipapillomavirus</taxon>
        <taxon>Chipapillomavirus 1</taxon>
    </lineage>
</organism>
<comment type="caution">
    <text evidence="15">Lacks conserved residue(s) required for the propagation of feature annotation.</text>
</comment>
<gene>
    <name evidence="15 19" type="primary">E1</name>
</gene>
<comment type="catalytic activity">
    <reaction evidence="12 15">
        <text>Couples ATP hydrolysis with the unwinding of duplex DNA by translocating in the 3'-5' direction.</text>
        <dbReference type="EC" id="5.6.2.4"/>
    </reaction>
</comment>
<dbReference type="Pfam" id="PF20450">
    <property type="entry name" value="PPV_E1_DBD"/>
    <property type="match status" value="1"/>
</dbReference>
<dbReference type="InterPro" id="IPR046935">
    <property type="entry name" value="PPV_E1_DBD_sf"/>
</dbReference>